<evidence type="ECO:0000313" key="6">
    <source>
        <dbReference type="Proteomes" id="UP000288178"/>
    </source>
</evidence>
<dbReference type="Gene3D" id="1.10.10.10">
    <property type="entry name" value="Winged helix-like DNA-binding domain superfamily/Winged helix DNA-binding domain"/>
    <property type="match status" value="1"/>
</dbReference>
<evidence type="ECO:0000256" key="3">
    <source>
        <dbReference type="ARBA" id="ARBA00023163"/>
    </source>
</evidence>
<dbReference type="Pfam" id="PF07729">
    <property type="entry name" value="FCD"/>
    <property type="match status" value="1"/>
</dbReference>
<dbReference type="GO" id="GO:0003677">
    <property type="term" value="F:DNA binding"/>
    <property type="evidence" value="ECO:0007669"/>
    <property type="project" value="UniProtKB-KW"/>
</dbReference>
<dbReference type="SUPFAM" id="SSF48008">
    <property type="entry name" value="GntR ligand-binding domain-like"/>
    <property type="match status" value="1"/>
</dbReference>
<dbReference type="InterPro" id="IPR011711">
    <property type="entry name" value="GntR_C"/>
</dbReference>
<keyword evidence="6" id="KW-1185">Reference proteome</keyword>
<gene>
    <name evidence="5" type="ORF">ENE75_19835</name>
</gene>
<dbReference type="InterPro" id="IPR008920">
    <property type="entry name" value="TF_FadR/GntR_C"/>
</dbReference>
<dbReference type="EMBL" id="SACT01000008">
    <property type="protein sequence ID" value="RVT49331.1"/>
    <property type="molecule type" value="Genomic_DNA"/>
</dbReference>
<dbReference type="InterPro" id="IPR000524">
    <property type="entry name" value="Tscrpt_reg_HTH_GntR"/>
</dbReference>
<reference evidence="5 6" key="1">
    <citation type="submission" date="2019-01" db="EMBL/GenBank/DDBJ databases">
        <authorList>
            <person name="Chen W.-M."/>
        </authorList>
    </citation>
    <scope>NUCLEOTIDE SEQUENCE [LARGE SCALE GENOMIC DNA]</scope>
    <source>
        <strain evidence="5 6">ICH-3</strain>
    </source>
</reference>
<dbReference type="Gene3D" id="1.20.120.530">
    <property type="entry name" value="GntR ligand-binding domain-like"/>
    <property type="match status" value="1"/>
</dbReference>
<comment type="caution">
    <text evidence="5">The sequence shown here is derived from an EMBL/GenBank/DDBJ whole genome shotgun (WGS) entry which is preliminary data.</text>
</comment>
<keyword evidence="2" id="KW-0238">DNA-binding</keyword>
<dbReference type="PRINTS" id="PR00035">
    <property type="entry name" value="HTHGNTR"/>
</dbReference>
<dbReference type="CDD" id="cd07377">
    <property type="entry name" value="WHTH_GntR"/>
    <property type="match status" value="1"/>
</dbReference>
<feature type="domain" description="HTH gntR-type" evidence="4">
    <location>
        <begin position="10"/>
        <end position="78"/>
    </location>
</feature>
<dbReference type="PANTHER" id="PTHR43537:SF5">
    <property type="entry name" value="UXU OPERON TRANSCRIPTIONAL REGULATOR"/>
    <property type="match status" value="1"/>
</dbReference>
<evidence type="ECO:0000313" key="5">
    <source>
        <dbReference type="EMBL" id="RVT49331.1"/>
    </source>
</evidence>
<dbReference type="Pfam" id="PF00392">
    <property type="entry name" value="GntR"/>
    <property type="match status" value="1"/>
</dbReference>
<name>A0A3S2TNW8_9BURK</name>
<dbReference type="GO" id="GO:0003700">
    <property type="term" value="F:DNA-binding transcription factor activity"/>
    <property type="evidence" value="ECO:0007669"/>
    <property type="project" value="InterPro"/>
</dbReference>
<dbReference type="OrthoDB" id="1040417at2"/>
<dbReference type="SMART" id="SM00345">
    <property type="entry name" value="HTH_GNTR"/>
    <property type="match status" value="1"/>
</dbReference>
<keyword evidence="3" id="KW-0804">Transcription</keyword>
<evidence type="ECO:0000256" key="1">
    <source>
        <dbReference type="ARBA" id="ARBA00023015"/>
    </source>
</evidence>
<dbReference type="InterPro" id="IPR036390">
    <property type="entry name" value="WH_DNA-bd_sf"/>
</dbReference>
<dbReference type="SUPFAM" id="SSF46785">
    <property type="entry name" value="Winged helix' DNA-binding domain"/>
    <property type="match status" value="1"/>
</dbReference>
<organism evidence="5 6">
    <name type="scientific">Rubrivivax albus</name>
    <dbReference type="NCBI Taxonomy" id="2499835"/>
    <lineage>
        <taxon>Bacteria</taxon>
        <taxon>Pseudomonadati</taxon>
        <taxon>Pseudomonadota</taxon>
        <taxon>Betaproteobacteria</taxon>
        <taxon>Burkholderiales</taxon>
        <taxon>Sphaerotilaceae</taxon>
        <taxon>Rubrivivax</taxon>
    </lineage>
</organism>
<accession>A0A3S2TNW8</accession>
<dbReference type="RefSeq" id="WP_128200082.1">
    <property type="nucleotide sequence ID" value="NZ_SACT01000008.1"/>
</dbReference>
<dbReference type="InterPro" id="IPR036388">
    <property type="entry name" value="WH-like_DNA-bd_sf"/>
</dbReference>
<dbReference type="SMART" id="SM00895">
    <property type="entry name" value="FCD"/>
    <property type="match status" value="1"/>
</dbReference>
<evidence type="ECO:0000256" key="2">
    <source>
        <dbReference type="ARBA" id="ARBA00023125"/>
    </source>
</evidence>
<keyword evidence="1" id="KW-0805">Transcription regulation</keyword>
<sequence length="251" mass="26980">MQTSPLRRPRTLAQGLVEQLSAQIRDGRLAPHTKLPTEGQVMQAYGVSRTVVREALSRLQAAGLVATRHGIGTFVVGPGAEPAFSLGPRQLETLRDVIAVLELRLGVETEAAGLAAQRRTADNLAVMRAALDEFADAVEAGRDAVAPDARFHGEIARATQNTHFSALMATFGARIIPRARLESQGDADGASVPPGPVDPSRRAYLRRVNAEHESIFDAIARQDADGARAAMRTHLVNSRERRRRSAAGEMG</sequence>
<dbReference type="AlphaFoldDB" id="A0A3S2TNW8"/>
<evidence type="ECO:0000259" key="4">
    <source>
        <dbReference type="PROSITE" id="PS50949"/>
    </source>
</evidence>
<protein>
    <submittedName>
        <fullName evidence="5">FadR family transcriptional regulator</fullName>
    </submittedName>
</protein>
<proteinExistence type="predicted"/>
<dbReference type="Proteomes" id="UP000288178">
    <property type="component" value="Unassembled WGS sequence"/>
</dbReference>
<dbReference type="PANTHER" id="PTHR43537">
    <property type="entry name" value="TRANSCRIPTIONAL REGULATOR, GNTR FAMILY"/>
    <property type="match status" value="1"/>
</dbReference>
<dbReference type="PROSITE" id="PS50949">
    <property type="entry name" value="HTH_GNTR"/>
    <property type="match status" value="1"/>
</dbReference>